<dbReference type="PANTHER" id="PTHR42685:SF18">
    <property type="entry name" value="DIGERANYLGERANYLGLYCEROPHOSPHOLIPID REDUCTASE"/>
    <property type="match status" value="1"/>
</dbReference>
<evidence type="ECO:0000313" key="1">
    <source>
        <dbReference type="EMBL" id="PUA31253.1"/>
    </source>
</evidence>
<dbReference type="InterPro" id="IPR036188">
    <property type="entry name" value="FAD/NAD-bd_sf"/>
</dbReference>
<protein>
    <recommendedName>
        <fullName evidence="3">NAD(P)/FAD-dependent oxidoreductase</fullName>
    </recommendedName>
</protein>
<comment type="caution">
    <text evidence="1">The sequence shown here is derived from an EMBL/GenBank/DDBJ whole genome shotgun (WGS) entry which is preliminary data.</text>
</comment>
<dbReference type="PANTHER" id="PTHR42685">
    <property type="entry name" value="GERANYLGERANYL DIPHOSPHATE REDUCTASE"/>
    <property type="match status" value="1"/>
</dbReference>
<dbReference type="Gene3D" id="3.50.50.60">
    <property type="entry name" value="FAD/NAD(P)-binding domain"/>
    <property type="match status" value="1"/>
</dbReference>
<dbReference type="SUPFAM" id="SSF51905">
    <property type="entry name" value="FAD/NAD(P)-binding domain"/>
    <property type="match status" value="1"/>
</dbReference>
<gene>
    <name evidence="1" type="ORF">B9J98_06960</name>
</gene>
<dbReference type="AlphaFoldDB" id="A0A2R7Y1C2"/>
<dbReference type="InterPro" id="IPR050407">
    <property type="entry name" value="Geranylgeranyl_reductase"/>
</dbReference>
<evidence type="ECO:0008006" key="3">
    <source>
        <dbReference type="Google" id="ProtNLM"/>
    </source>
</evidence>
<organism evidence="1 2">
    <name type="scientific">Candidatus Terraquivivens tikiterensis</name>
    <dbReference type="NCBI Taxonomy" id="1980982"/>
    <lineage>
        <taxon>Archaea</taxon>
        <taxon>Nitrososphaerota</taxon>
        <taxon>Candidatus Wolframiiraptoraceae</taxon>
        <taxon>Candidatus Terraquivivens</taxon>
    </lineage>
</organism>
<name>A0A2R7Y1C2_9ARCH</name>
<dbReference type="Proteomes" id="UP000244066">
    <property type="component" value="Unassembled WGS sequence"/>
</dbReference>
<dbReference type="EMBL" id="NDWU01000021">
    <property type="protein sequence ID" value="PUA31253.1"/>
    <property type="molecule type" value="Genomic_DNA"/>
</dbReference>
<dbReference type="PRINTS" id="PR00411">
    <property type="entry name" value="PNDRDTASEI"/>
</dbReference>
<dbReference type="Pfam" id="PF12831">
    <property type="entry name" value="FAD_oxidored"/>
    <property type="match status" value="1"/>
</dbReference>
<accession>A0A2R7Y1C2</accession>
<dbReference type="Gene3D" id="3.30.9.10">
    <property type="entry name" value="D-Amino Acid Oxidase, subunit A, domain 2"/>
    <property type="match status" value="1"/>
</dbReference>
<reference evidence="1 2" key="1">
    <citation type="submission" date="2017-04" db="EMBL/GenBank/DDBJ databases">
        <title>Draft Aigarchaeota genome from a New Zealand hot spring.</title>
        <authorList>
            <person name="Reysenbach A.-L."/>
            <person name="Donaho J.A."/>
            <person name="Gerhart J."/>
            <person name="Kelley J.F."/>
            <person name="Kouba K."/>
            <person name="Podar M."/>
            <person name="Stott M."/>
        </authorList>
    </citation>
    <scope>NUCLEOTIDE SEQUENCE [LARGE SCALE GENOMIC DNA]</scope>
    <source>
        <strain evidence="1">NZ13_MG1</strain>
    </source>
</reference>
<evidence type="ECO:0000313" key="2">
    <source>
        <dbReference type="Proteomes" id="UP000244066"/>
    </source>
</evidence>
<proteinExistence type="predicted"/>
<sequence length="390" mass="42607">MENSDYDLIVVGAGPAGLFTAREAAGMGCKVLVLEEHGEVGKPERCAGLFSLSGLRMLGMPLSPSYVQNVVRGAVFSSPSGREFVLDTKKPVAVVTSREMFDKSLARQAALKGAEIVTGEKVVGIVPSERSPSVRTSNSSASAKMVVDAEGRSGFLARQVWKGWRPRGWLPIIQAVVENHRMDREFVYLYFKDYLKDFFAYLVPIDDELGKLGVAARKDTRKLFFRFLQEEFGHVRILSTTSASIYTGPPLELRQTGRVLAVGDVAGQAKATTGGGVVYGGLCALETGRYVANFLLNGAGAREYRSRMRRIYAQLKSIHRLRVLISRIQPKFYDTIFKAAGDIGLDAWLSSEGDMDRHADTASAMLSSGMALKLLMRSILQAVKDALGIP</sequence>